<dbReference type="PRINTS" id="PR00722">
    <property type="entry name" value="CHYMOTRYPSIN"/>
</dbReference>
<accession>A0A6J2U6X5</accession>
<dbReference type="GeneID" id="115631171"/>
<dbReference type="GO" id="GO:0004252">
    <property type="term" value="F:serine-type endopeptidase activity"/>
    <property type="evidence" value="ECO:0007669"/>
    <property type="project" value="InterPro"/>
</dbReference>
<evidence type="ECO:0000313" key="10">
    <source>
        <dbReference type="RefSeq" id="XP_030383720.1"/>
    </source>
</evidence>
<keyword evidence="2 6" id="KW-0645">Protease</keyword>
<dbReference type="CDD" id="cd00190">
    <property type="entry name" value="Tryp_SPc"/>
    <property type="match status" value="2"/>
</dbReference>
<evidence type="ECO:0000256" key="6">
    <source>
        <dbReference type="RuleBase" id="RU363034"/>
    </source>
</evidence>
<dbReference type="InterPro" id="IPR033116">
    <property type="entry name" value="TRYPSIN_SER"/>
</dbReference>
<dbReference type="SMART" id="SM00020">
    <property type="entry name" value="Tryp_SPc"/>
    <property type="match status" value="2"/>
</dbReference>
<dbReference type="Pfam" id="PF00089">
    <property type="entry name" value="Trypsin"/>
    <property type="match status" value="2"/>
</dbReference>
<dbReference type="PANTHER" id="PTHR24250">
    <property type="entry name" value="CHYMOTRYPSIN-RELATED"/>
    <property type="match status" value="1"/>
</dbReference>
<feature type="domain" description="Peptidase S1" evidence="8">
    <location>
        <begin position="328"/>
        <end position="566"/>
    </location>
</feature>
<name>A0A6J2U6X5_DROLE</name>
<dbReference type="Gene3D" id="2.40.10.10">
    <property type="entry name" value="Trypsin-like serine proteases"/>
    <property type="match status" value="2"/>
</dbReference>
<dbReference type="FunFam" id="2.40.10.10:FF:000068">
    <property type="entry name" value="transmembrane protease serine 2"/>
    <property type="match status" value="2"/>
</dbReference>
<dbReference type="SUPFAM" id="SSF50494">
    <property type="entry name" value="Trypsin-like serine proteases"/>
    <property type="match status" value="2"/>
</dbReference>
<evidence type="ECO:0000256" key="1">
    <source>
        <dbReference type="ARBA" id="ARBA00004239"/>
    </source>
</evidence>
<dbReference type="PROSITE" id="PS00135">
    <property type="entry name" value="TRYPSIN_SER"/>
    <property type="match status" value="2"/>
</dbReference>
<keyword evidence="10" id="KW-0812">Transmembrane</keyword>
<dbReference type="InterPro" id="IPR001314">
    <property type="entry name" value="Peptidase_S1A"/>
</dbReference>
<keyword evidence="9" id="KW-1185">Reference proteome</keyword>
<organism evidence="9 10">
    <name type="scientific">Drosophila lebanonensis</name>
    <name type="common">Fruit fly</name>
    <name type="synonym">Scaptodrosophila lebanonensis</name>
    <dbReference type="NCBI Taxonomy" id="7225"/>
    <lineage>
        <taxon>Eukaryota</taxon>
        <taxon>Metazoa</taxon>
        <taxon>Ecdysozoa</taxon>
        <taxon>Arthropoda</taxon>
        <taxon>Hexapoda</taxon>
        <taxon>Insecta</taxon>
        <taxon>Pterygota</taxon>
        <taxon>Neoptera</taxon>
        <taxon>Endopterygota</taxon>
        <taxon>Diptera</taxon>
        <taxon>Brachycera</taxon>
        <taxon>Muscomorpha</taxon>
        <taxon>Ephydroidea</taxon>
        <taxon>Drosophilidae</taxon>
        <taxon>Scaptodrosophila</taxon>
    </lineage>
</organism>
<dbReference type="PROSITE" id="PS00134">
    <property type="entry name" value="TRYPSIN_HIS"/>
    <property type="match status" value="2"/>
</dbReference>
<feature type="chain" id="PRO_5026998081" evidence="7">
    <location>
        <begin position="19"/>
        <end position="571"/>
    </location>
</feature>
<gene>
    <name evidence="10" type="primary">LOC115631171</name>
</gene>
<dbReference type="RefSeq" id="XP_030383720.1">
    <property type="nucleotide sequence ID" value="XM_030527860.1"/>
</dbReference>
<dbReference type="GO" id="GO:0006508">
    <property type="term" value="P:proteolysis"/>
    <property type="evidence" value="ECO:0007669"/>
    <property type="project" value="UniProtKB-KW"/>
</dbReference>
<dbReference type="InterPro" id="IPR018114">
    <property type="entry name" value="TRYPSIN_HIS"/>
</dbReference>
<evidence type="ECO:0000259" key="8">
    <source>
        <dbReference type="PROSITE" id="PS50240"/>
    </source>
</evidence>
<dbReference type="AlphaFoldDB" id="A0A6J2U6X5"/>
<feature type="signal peptide" evidence="7">
    <location>
        <begin position="1"/>
        <end position="18"/>
    </location>
</feature>
<protein>
    <submittedName>
        <fullName evidence="10">Transmembrane protease serine 9</fullName>
    </submittedName>
</protein>
<evidence type="ECO:0000256" key="3">
    <source>
        <dbReference type="ARBA" id="ARBA00022801"/>
    </source>
</evidence>
<comment type="subcellular location">
    <subcellularLocation>
        <location evidence="1">Secreted</location>
        <location evidence="1">Extracellular space</location>
    </subcellularLocation>
</comment>
<evidence type="ECO:0000313" key="9">
    <source>
        <dbReference type="Proteomes" id="UP000504634"/>
    </source>
</evidence>
<evidence type="ECO:0000256" key="2">
    <source>
        <dbReference type="ARBA" id="ARBA00022670"/>
    </source>
</evidence>
<dbReference type="GO" id="GO:0005576">
    <property type="term" value="C:extracellular region"/>
    <property type="evidence" value="ECO:0007669"/>
    <property type="project" value="UniProtKB-SubCell"/>
</dbReference>
<dbReference type="FunFam" id="2.40.10.10:FF:000036">
    <property type="entry name" value="Trypsin beta"/>
    <property type="match status" value="2"/>
</dbReference>
<keyword evidence="4 6" id="KW-0720">Serine protease</keyword>
<proteinExistence type="predicted"/>
<dbReference type="InterPro" id="IPR043504">
    <property type="entry name" value="Peptidase_S1_PA_chymotrypsin"/>
</dbReference>
<evidence type="ECO:0000256" key="7">
    <source>
        <dbReference type="SAM" id="SignalP"/>
    </source>
</evidence>
<dbReference type="PROSITE" id="PS50240">
    <property type="entry name" value="TRYPSIN_DOM"/>
    <property type="match status" value="2"/>
</dbReference>
<dbReference type="InterPro" id="IPR001254">
    <property type="entry name" value="Trypsin_dom"/>
</dbReference>
<dbReference type="OrthoDB" id="10061449at2759"/>
<evidence type="ECO:0000256" key="5">
    <source>
        <dbReference type="ARBA" id="ARBA00023157"/>
    </source>
</evidence>
<keyword evidence="7" id="KW-0732">Signal</keyword>
<keyword evidence="3 6" id="KW-0378">Hydrolase</keyword>
<reference evidence="10" key="1">
    <citation type="submission" date="2025-08" db="UniProtKB">
        <authorList>
            <consortium name="RefSeq"/>
        </authorList>
    </citation>
    <scope>IDENTIFICATION</scope>
    <source>
        <strain evidence="10">11010-0011.00</strain>
        <tissue evidence="10">Whole body</tissue>
    </source>
</reference>
<dbReference type="Proteomes" id="UP000504634">
    <property type="component" value="Unplaced"/>
</dbReference>
<dbReference type="InterPro" id="IPR009003">
    <property type="entry name" value="Peptidase_S1_PA"/>
</dbReference>
<keyword evidence="10" id="KW-0472">Membrane</keyword>
<evidence type="ECO:0000256" key="4">
    <source>
        <dbReference type="ARBA" id="ARBA00022825"/>
    </source>
</evidence>
<dbReference type="PANTHER" id="PTHR24250:SF50">
    <property type="entry name" value="PEPTIDASE S1 DOMAIN-CONTAINING PROTEIN"/>
    <property type="match status" value="1"/>
</dbReference>
<feature type="domain" description="Peptidase S1" evidence="8">
    <location>
        <begin position="37"/>
        <end position="271"/>
    </location>
</feature>
<keyword evidence="5" id="KW-1015">Disulfide bond</keyword>
<sequence length="571" mass="60566">MKVLVVALLALLAVGANGGKLSDKLAKIVPSFATGYVINGTEADPHTAPYIVSLGTKFEKHSHICGGTIIAKNWVLTAAHCISNPVGMSVIAGLHVRAEVDEKTQHREVDFGRVHELYSGGVGPYDIALLHVSESFDFDQYVQPANLPAREQIPSGETHLYGWGQPKSYVLTAAKTLQTVTTQVVEWNTCKETLPEDAPLAETNVCSDSLQQSISACNGDSGGPLVIEREGVSSELIGVVSWGYIPCGLANLPSVYTRVSAYVDWIAKVQNAYYTLFWALPIKPSDRNGSRHNCENINMQPFVILLALLVAGASANIIGKPGFPEGRIINGIEATAGEAPFIVSLQSTAGSHFCAGSLIDESTVLTAAHCLASYSTFLVVAGAHSRTDKTTTQIRTASNKRQVVHELYDGGVGPNDIGLVFLDEPFNLNALARDGSAPVAAINLPSGLFESNSDGILYGWGRDNSGALPDKLQKLDADIIGYQDCRAALPSSAKLADSNICTYTAGTTDGACNGDSGGPLVVQNRDGSIEQVGIVSWGYTPCASTRYPSVFTSVGSHLPWILANTANFKKA</sequence>